<feature type="region of interest" description="Disordered" evidence="2">
    <location>
        <begin position="1732"/>
        <end position="1753"/>
    </location>
</feature>
<feature type="compositionally biased region" description="Low complexity" evidence="2">
    <location>
        <begin position="295"/>
        <end position="306"/>
    </location>
</feature>
<evidence type="ECO:0000256" key="1">
    <source>
        <dbReference type="SAM" id="Coils"/>
    </source>
</evidence>
<name>A0A0M4DFB6_STRPR</name>
<feature type="compositionally biased region" description="Pro residues" evidence="2">
    <location>
        <begin position="1402"/>
        <end position="1411"/>
    </location>
</feature>
<feature type="region of interest" description="Disordered" evidence="2">
    <location>
        <begin position="606"/>
        <end position="692"/>
    </location>
</feature>
<dbReference type="GeneID" id="97237522"/>
<dbReference type="EMBL" id="CP011340">
    <property type="protein sequence ID" value="ALC19717.1"/>
    <property type="molecule type" value="Genomic_DNA"/>
</dbReference>
<feature type="region of interest" description="Disordered" evidence="2">
    <location>
        <begin position="2009"/>
        <end position="2034"/>
    </location>
</feature>
<feature type="region of interest" description="Disordered" evidence="2">
    <location>
        <begin position="1491"/>
        <end position="1519"/>
    </location>
</feature>
<dbReference type="Proteomes" id="UP000060513">
    <property type="component" value="Chromosome"/>
</dbReference>
<reference evidence="3 4" key="1">
    <citation type="submission" date="2015-08" db="EMBL/GenBank/DDBJ databases">
        <title>Genome sequence of the pristinamycin over-producing bacterium Streptomyces pristinaespiralis HCCB10218.</title>
        <authorList>
            <person name="Tian J."/>
            <person name="Yang J."/>
            <person name="Li L."/>
            <person name="Ruan L."/>
            <person name="Wei W."/>
            <person name="Zheng G."/>
            <person name="Wei Z."/>
            <person name="Yang S."/>
            <person name="Ge M."/>
            <person name="Jiang W."/>
            <person name="Lu Y."/>
        </authorList>
    </citation>
    <scope>NUCLEOTIDE SEQUENCE [LARGE SCALE GENOMIC DNA]</scope>
    <source>
        <strain evidence="3 4">HCCB 10218</strain>
    </source>
</reference>
<feature type="compositionally biased region" description="Pro residues" evidence="2">
    <location>
        <begin position="318"/>
        <end position="330"/>
    </location>
</feature>
<proteinExistence type="predicted"/>
<dbReference type="RefSeq" id="WP_053556765.1">
    <property type="nucleotide sequence ID" value="NZ_CP011340.1"/>
</dbReference>
<evidence type="ECO:0000313" key="3">
    <source>
        <dbReference type="EMBL" id="ALC19717.1"/>
    </source>
</evidence>
<accession>A0A0M4DFB6</accession>
<feature type="compositionally biased region" description="Basic and acidic residues" evidence="2">
    <location>
        <begin position="1498"/>
        <end position="1519"/>
    </location>
</feature>
<keyword evidence="1" id="KW-0175">Coiled coil</keyword>
<dbReference type="PATRIC" id="fig|38300.4.peg.1503"/>
<feature type="region of interest" description="Disordered" evidence="2">
    <location>
        <begin position="1393"/>
        <end position="1415"/>
    </location>
</feature>
<sequence>MTDAFAARAQLDRARAEADTAQARADEQLAVVRRLQAAVQAGDERATPDMLAAAEAAQAESQRTADQLNGSVGSAAEELAQTLAAGAALFPDDNTAPIALLPVRLETIWWEPGTLRVRIYPDDILLSQFDPELTPAEAAAGTEYWQGPSPEAWQKVLTLLRPARAAWAVRACRPGAPPPALRPDDPNEHRRRVVAMPGRWRFVGLVDGRVAVDKLGRPVPDPLPISMLRTEEEGWETDWFEAVKAGMGVELTFTDGTDHLDELLVVGVRDDSAADGAARLRDLLHGHRFGGGLGLLTAGTPTNNTPRARSGWSSAPAYPGPDPDPEPPAGQPQVADALAGALGLPDAGFLRGCSGASDAEPSAVAALTLLTWPTLGQGFAEAAVSQLDLGTRGVRASGPAGPWRAVRDHLAEHVRSRGPLPMLRVGRQPYGVLPATALGDWRARRENDADALLAPWLLRLRERWRAVLDTEESIPGVRPDRPVDQVAVDALQRLPVATGLAMRRLDGPGFAVPKTPRDQPPAEPGLPGLPPDGVLRWTTGSDGWTDLGWGLDEATGVPAFVSRLAPDPVGFPARASATADYLAAVRAFLAGELDAEGYDRAWPVELSSGRETPPRPSTFFDLPTVGGGETPDEGGGPTDEGAPPPEDGATPPGDEAPPPEDSATPPGEGAPPPEDDGAPPESSPEEPPDASGVLDALLFLPNWAFLDQGEDDPLRQALAATGDVDQLVADVLEGLSESERAERVAAATRATAALPRLEQALRALAAVPTTRLPELLLEVVDVHAHRLDAWITSLASRRLAELRASGAGGVRYGCYGWVEELRPAVPREQVEIEVDDEATTAEVAGQDGYIHAPSLQHAATAAVLRSGFLGHPGEQTYAVGLTSRRARIARLLLGGVRQGQNLGSLLGYRFERALHDAQLDHLVERFRRQFPLPVVPDPEGEEADARLWARSAEAVSARNVVDGMALVRAGAGAADLSSVIDGAPVVPQADRGAVEPLLHDLADALDAVGDLVLAESVHQLVGGNPIRAGLTADTLGRGEDVPDTFQVLRTPRRARAVTQRVAAVLPSVPAGPTGWPADPVAALQPAVEAWVAHLLGPAAGWSLAGVLGGPGADPGGGQERGPDEQGGGLAFDITADRLGLGALSTVLEAGGGEQPRLRRAVLDAQGAAPDTPVTFTGLGWTGLRGRAVRIRSLLATAQPLLPAHLSESPGGQPVEITDLQRRLAQFAADPLVAAHPGAAALAALASEPAGPGGADSWLSRARTALAEVLGADVPLLPALGRAAPAGRPEVPGADVEDWLRRNAAVRPVVRALHETLMLAGARAGRVERLRAAQDPPGEADLWIGGTFPAGRRPRATTHLVWHAPADAAPDAAVTGLLLDEWIELLPGPDALRLPAEPAPAAGAPPQPPAETPPETELTGVAFHYDRPDAKAPHNVLIAVPPDLDRGWTSDGLVQVLRETLELAKLRAVDLADLPMLDDLVPAVRISPQGATGQALSRIETRRPNTDPEGPFRLEPGHRTGDVESGLAARVHDPLWLLTRQWQFGEFAAQDAGSPAVVRMTGGSAPVDAWRPSGAVDWVPYAPRLGPLDVQVEDEPVQVDERLRAEGGAALLRMADDAGVLTAAVAALAPHRLPAGELDTSLVGLLEGRVPDAVSVAAALDAGTFAGGPDPKLGEVAARWRRWWGGRLAERGLDCFDPHRFEHAAELSAGGTVLRAEEYQGDGLDWYALDVDPEPEHPAAPPGPRHTFTDEGLPSTVRYGGLPADRFWEMEDARVDLGSVDVSTLDTGRLLLISFATVYGNDWFLTPLEVPTGSLTVLDRLLVRDVFGRHHLVGRAGRDDPSWSMFSLHSPDPDHPAASGLLVLPTERGQVGEVLEQVTLSRDELANTLWAVQHRYTDGRGELIDRRDRWARTAAPEPVTAGGPPAYGVQTLVPDNWFPLVPEEVRTAMIRFRLVGLTGPGVDSRPEGLLITPGLWVYEEEVPRDGVIVTRRPVLARWSDGSWHSWVRRQKAPGTGESSSGLAFDTVRPTEPWPS</sequence>
<feature type="coiled-coil region" evidence="1">
    <location>
        <begin position="4"/>
        <end position="31"/>
    </location>
</feature>
<gene>
    <name evidence="3" type="ORF">SPRI_1411</name>
</gene>
<dbReference type="OrthoDB" id="9763471at2"/>
<dbReference type="KEGG" id="spri:SPRI_1411"/>
<feature type="compositionally biased region" description="Pro residues" evidence="2">
    <location>
        <begin position="518"/>
        <end position="530"/>
    </location>
</feature>
<feature type="region of interest" description="Disordered" evidence="2">
    <location>
        <begin position="295"/>
        <end position="333"/>
    </location>
</feature>
<organism evidence="3">
    <name type="scientific">Streptomyces pristinaespiralis</name>
    <dbReference type="NCBI Taxonomy" id="38300"/>
    <lineage>
        <taxon>Bacteria</taxon>
        <taxon>Bacillati</taxon>
        <taxon>Actinomycetota</taxon>
        <taxon>Actinomycetes</taxon>
        <taxon>Kitasatosporales</taxon>
        <taxon>Streptomycetaceae</taxon>
        <taxon>Streptomyces</taxon>
    </lineage>
</organism>
<dbReference type="STRING" id="38300.SPRI_1411"/>
<feature type="region of interest" description="Disordered" evidence="2">
    <location>
        <begin position="511"/>
        <end position="530"/>
    </location>
</feature>
<protein>
    <submittedName>
        <fullName evidence="3">Putative cyclolysin secretion protein</fullName>
    </submittedName>
</protein>
<evidence type="ECO:0000256" key="2">
    <source>
        <dbReference type="SAM" id="MobiDB-lite"/>
    </source>
</evidence>
<feature type="compositionally biased region" description="Gly residues" evidence="2">
    <location>
        <begin position="625"/>
        <end position="638"/>
    </location>
</feature>
<evidence type="ECO:0000313" key="4">
    <source>
        <dbReference type="Proteomes" id="UP000060513"/>
    </source>
</evidence>
<feature type="compositionally biased region" description="Acidic residues" evidence="2">
    <location>
        <begin position="673"/>
        <end position="688"/>
    </location>
</feature>